<proteinExistence type="evidence at transcript level"/>
<protein>
    <submittedName>
        <fullName evidence="1">AvrPm1a variant</fullName>
    </submittedName>
</protein>
<dbReference type="VEuPathDB" id="FungiDB:BGTH12_LOCUS3957"/>
<accession>A0A8A2GBV6</accession>
<dbReference type="EMBL" id="MT773601">
    <property type="protein sequence ID" value="QSV27512.1"/>
    <property type="molecule type" value="mRNA"/>
</dbReference>
<name>A0A8A2GBV6_BLUGR</name>
<dbReference type="AlphaFoldDB" id="A0A8A2GBV6"/>
<reference evidence="1" key="1">
    <citation type="journal article" date="2021" name="New Phytol.">
        <title>A highly differentiated region of wheat chromosome 7AL encodes a Pm1a immune receptor that recognizes its corresponding AvrPm1a effector from Blumeria graminis.</title>
        <authorList>
            <person name="Hewitt T."/>
            <person name="Mueller M.C."/>
            <person name="Molnar I."/>
            <person name="Mascher M."/>
            <person name="Holusova K."/>
            <person name="Simkova H."/>
            <person name="Kunz L."/>
            <person name="Zhang J."/>
            <person name="Li J."/>
            <person name="Bhatt D."/>
            <person name="Sharma R."/>
            <person name="Schudel S."/>
            <person name="Yu G."/>
            <person name="Steuernagel B."/>
            <person name="Periyannan S."/>
            <person name="Wulff B."/>
            <person name="Ayliffe M."/>
            <person name="McIntosh R."/>
            <person name="Keller B."/>
            <person name="Lagudah E."/>
            <person name="Zhang P."/>
        </authorList>
    </citation>
    <scope>NUCLEOTIDE SEQUENCE</scope>
    <source>
        <strain evidence="1">96224</strain>
    </source>
</reference>
<gene>
    <name evidence="1" type="primary">E-5612</name>
</gene>
<evidence type="ECO:0000313" key="1">
    <source>
        <dbReference type="EMBL" id="QSV27512.1"/>
    </source>
</evidence>
<sequence length="155" mass="17823">MRFSKLATIIYAARFLSAAFSYKTAHIKEGSKGFICHGDLFSEANYGDDKIRALKVLKHCHNTPFDVEMLQDIFVSEKPENFMMYDNSDAKGHYLFLLPSLTKVYPKNSYDLRHEYHLLLDDSGRTCALMLWKIKITPKGKSSEEPTYEICSVHS</sequence>
<organism evidence="1">
    <name type="scientific">Blumeria graminis</name>
    <name type="common">Powdery mildew</name>
    <name type="synonym">Oidium monilioides</name>
    <dbReference type="NCBI Taxonomy" id="34373"/>
    <lineage>
        <taxon>Eukaryota</taxon>
        <taxon>Fungi</taxon>
        <taxon>Dikarya</taxon>
        <taxon>Ascomycota</taxon>
        <taxon>Pezizomycotina</taxon>
        <taxon>Leotiomycetes</taxon>
        <taxon>Erysiphales</taxon>
        <taxon>Erysiphaceae</taxon>
        <taxon>Blumeria</taxon>
    </lineage>
</organism>